<organism evidence="6">
    <name type="scientific">Nyssomyia neivai</name>
    <dbReference type="NCBI Taxonomy" id="330878"/>
    <lineage>
        <taxon>Eukaryota</taxon>
        <taxon>Metazoa</taxon>
        <taxon>Ecdysozoa</taxon>
        <taxon>Arthropoda</taxon>
        <taxon>Hexapoda</taxon>
        <taxon>Insecta</taxon>
        <taxon>Pterygota</taxon>
        <taxon>Neoptera</taxon>
        <taxon>Endopterygota</taxon>
        <taxon>Diptera</taxon>
        <taxon>Nematocera</taxon>
        <taxon>Psychodoidea</taxon>
        <taxon>Psychodidae</taxon>
        <taxon>Nyssomyia</taxon>
    </lineage>
</organism>
<dbReference type="GO" id="GO:0017101">
    <property type="term" value="C:aminoacyl-tRNA synthetase multienzyme complex"/>
    <property type="evidence" value="ECO:0007669"/>
    <property type="project" value="InterPro"/>
</dbReference>
<dbReference type="Gene3D" id="1.20.1050.130">
    <property type="match status" value="1"/>
</dbReference>
<dbReference type="AlphaFoldDB" id="A0A1L8E4P4"/>
<feature type="domain" description="AIMP2 thioredoxin-like" evidence="5">
    <location>
        <begin position="96"/>
        <end position="179"/>
    </location>
</feature>
<evidence type="ECO:0000256" key="4">
    <source>
        <dbReference type="SAM" id="Coils"/>
    </source>
</evidence>
<comment type="subcellular location">
    <subcellularLocation>
        <location evidence="1">Cytoplasm</location>
    </subcellularLocation>
</comment>
<keyword evidence="2" id="KW-0963">Cytoplasm</keyword>
<evidence type="ECO:0000256" key="2">
    <source>
        <dbReference type="ARBA" id="ARBA00022490"/>
    </source>
</evidence>
<dbReference type="Pfam" id="PF18569">
    <property type="entry name" value="Thioredoxin_16"/>
    <property type="match status" value="1"/>
</dbReference>
<keyword evidence="6" id="KW-0808">Transferase</keyword>
<dbReference type="GO" id="GO:0006412">
    <property type="term" value="P:translation"/>
    <property type="evidence" value="ECO:0007669"/>
    <property type="project" value="UniProtKB-KW"/>
</dbReference>
<evidence type="ECO:0000256" key="3">
    <source>
        <dbReference type="ARBA" id="ARBA00022917"/>
    </source>
</evidence>
<reference evidence="6" key="1">
    <citation type="submission" date="2016-12" db="EMBL/GenBank/DDBJ databases">
        <title>An insight into the sialome and mialome of the sand fly, Nyssomyia neivai.</title>
        <authorList>
            <person name="Sebastian V."/>
            <person name="Goulart T.M."/>
            <person name="Oliveira W."/>
            <person name="Calvo E."/>
            <person name="Oliveira L.F."/>
            <person name="Pinto M.C."/>
            <person name="Rosselino A.M."/>
            <person name="Ribeiro J.M."/>
        </authorList>
    </citation>
    <scope>NUCLEOTIDE SEQUENCE</scope>
</reference>
<dbReference type="GO" id="GO:0016740">
    <property type="term" value="F:transferase activity"/>
    <property type="evidence" value="ECO:0007669"/>
    <property type="project" value="UniProtKB-KW"/>
</dbReference>
<protein>
    <submittedName>
        <fullName evidence="6">Putative glutathione s-transferase</fullName>
    </submittedName>
</protein>
<dbReference type="InterPro" id="IPR042360">
    <property type="entry name" value="AIMP2"/>
</dbReference>
<dbReference type="PANTHER" id="PTHR13438">
    <property type="entry name" value="AMINOACYL TRNA SYNTHASE COMPLEX-INTERACTING MULTIFUNCTIONAL PROTEIN"/>
    <property type="match status" value="1"/>
</dbReference>
<evidence type="ECO:0000256" key="1">
    <source>
        <dbReference type="ARBA" id="ARBA00004496"/>
    </source>
</evidence>
<name>A0A1L8E4P4_9DIPT</name>
<evidence type="ECO:0000259" key="5">
    <source>
        <dbReference type="Pfam" id="PF18569"/>
    </source>
</evidence>
<keyword evidence="4" id="KW-0175">Coiled coil</keyword>
<accession>A0A1L8E4P4</accession>
<evidence type="ECO:0000313" key="6">
    <source>
        <dbReference type="EMBL" id="JAV13703.1"/>
    </source>
</evidence>
<keyword evidence="3" id="KW-0648">Protein biosynthesis</keyword>
<feature type="coiled-coil region" evidence="4">
    <location>
        <begin position="51"/>
        <end position="78"/>
    </location>
</feature>
<dbReference type="EMBL" id="GFDF01000381">
    <property type="protein sequence ID" value="JAV13703.1"/>
    <property type="molecule type" value="Transcribed_RNA"/>
</dbReference>
<dbReference type="GO" id="GO:0005737">
    <property type="term" value="C:cytoplasm"/>
    <property type="evidence" value="ECO:0007669"/>
    <property type="project" value="UniProtKB-SubCell"/>
</dbReference>
<proteinExistence type="predicted"/>
<dbReference type="InterPro" id="IPR041503">
    <property type="entry name" value="AIMP2_thioredoxin"/>
</dbReference>
<dbReference type="PANTHER" id="PTHR13438:SF2">
    <property type="entry name" value="AMINOACYL TRNA SYNTHASE COMPLEX-INTERACTING MULTIFUNCTIONAL PROTEIN 2"/>
    <property type="match status" value="1"/>
</dbReference>
<sequence>MYSLKPIISEFDVEKPKNMYVIKEINPREERQDKFLANLQTSLQVGKEGDLGDLEEKQQLLLEKLKELKRQLVSLQEGLPLCRKPPQPRTANLPNEYVIAVDPATIPYSILLMLQQKRAPVEFYVNFFTHSSVAQLPEAAKEFAEEISRLSTGDGQKVTVIWKTGMPANFEVILNPTTSFWGEGNFIRYLSRMGVLDNTQDTDDILLDMSHQLLAHSDDRKEQTKLADRLMGTIRKQKASQSVDYTTYSALRNFRNATKSDKVDVVLQDIMGRL</sequence>